<dbReference type="AlphaFoldDB" id="A0AA36FUU5"/>
<feature type="repeat" description="TPR" evidence="7">
    <location>
        <begin position="143"/>
        <end position="176"/>
    </location>
</feature>
<dbReference type="PROSITE" id="PS00028">
    <property type="entry name" value="ZINC_FINGER_C2H2_1"/>
    <property type="match status" value="1"/>
</dbReference>
<dbReference type="SMART" id="SM00028">
    <property type="entry name" value="TPR"/>
    <property type="match status" value="6"/>
</dbReference>
<name>A0AA36FUU5_9BILA</name>
<keyword evidence="11" id="KW-1185">Reference proteome</keyword>
<dbReference type="Gene3D" id="1.10.260.100">
    <property type="match status" value="1"/>
</dbReference>
<keyword evidence="4 7" id="KW-0802">TPR repeat</keyword>
<keyword evidence="2" id="KW-0963">Cytoplasm</keyword>
<feature type="domain" description="C2H2-type" evidence="9">
    <location>
        <begin position="464"/>
        <end position="492"/>
    </location>
</feature>
<evidence type="ECO:0000256" key="3">
    <source>
        <dbReference type="ARBA" id="ARBA00022737"/>
    </source>
</evidence>
<feature type="non-terminal residue" evidence="10">
    <location>
        <position position="1"/>
    </location>
</feature>
<dbReference type="GO" id="GO:0051879">
    <property type="term" value="F:Hsp90 protein binding"/>
    <property type="evidence" value="ECO:0007669"/>
    <property type="project" value="TreeGrafter"/>
</dbReference>
<dbReference type="FunFam" id="1.10.260.100:FF:000002">
    <property type="entry name" value="Stress-induced-phosphoprotein 1 (Hsp70/Hsp90-organizing)"/>
    <property type="match status" value="1"/>
</dbReference>
<keyword evidence="3" id="KW-0677">Repeat</keyword>
<dbReference type="Pfam" id="PF13424">
    <property type="entry name" value="TPR_12"/>
    <property type="match status" value="1"/>
</dbReference>
<dbReference type="PANTHER" id="PTHR22904">
    <property type="entry name" value="TPR REPEAT CONTAINING PROTEIN"/>
    <property type="match status" value="1"/>
</dbReference>
<dbReference type="Pfam" id="PF13181">
    <property type="entry name" value="TPR_8"/>
    <property type="match status" value="1"/>
</dbReference>
<feature type="repeat" description="TPR" evidence="7">
    <location>
        <begin position="211"/>
        <end position="244"/>
    </location>
</feature>
<dbReference type="GO" id="GO:0008270">
    <property type="term" value="F:zinc ion binding"/>
    <property type="evidence" value="ECO:0007669"/>
    <property type="project" value="UniProtKB-KW"/>
</dbReference>
<keyword evidence="6" id="KW-0479">Metal-binding</keyword>
<dbReference type="FunFam" id="1.25.40.10:FF:000027">
    <property type="entry name" value="stress-induced-phosphoprotein 1 isoform X1"/>
    <property type="match status" value="1"/>
</dbReference>
<dbReference type="Gene3D" id="1.25.40.10">
    <property type="entry name" value="Tetratricopeptide repeat domain"/>
    <property type="match status" value="2"/>
</dbReference>
<evidence type="ECO:0000256" key="2">
    <source>
        <dbReference type="ARBA" id="ARBA00022490"/>
    </source>
</evidence>
<evidence type="ECO:0000256" key="8">
    <source>
        <dbReference type="SAM" id="Coils"/>
    </source>
</evidence>
<feature type="repeat" description="TPR" evidence="7">
    <location>
        <begin position="83"/>
        <end position="116"/>
    </location>
</feature>
<feature type="coiled-coil region" evidence="8">
    <location>
        <begin position="668"/>
        <end position="702"/>
    </location>
</feature>
<evidence type="ECO:0000313" key="10">
    <source>
        <dbReference type="EMBL" id="CAJ0567773.1"/>
    </source>
</evidence>
<evidence type="ECO:0000256" key="7">
    <source>
        <dbReference type="PROSITE-ProRule" id="PRU00339"/>
    </source>
</evidence>
<evidence type="ECO:0000259" key="9">
    <source>
        <dbReference type="PROSITE" id="PS50157"/>
    </source>
</evidence>
<dbReference type="Gene3D" id="3.30.160.60">
    <property type="entry name" value="Classic Zinc Finger"/>
    <property type="match status" value="1"/>
</dbReference>
<organism evidence="10 11">
    <name type="scientific">Mesorhabditis spiculigera</name>
    <dbReference type="NCBI Taxonomy" id="96644"/>
    <lineage>
        <taxon>Eukaryota</taxon>
        <taxon>Metazoa</taxon>
        <taxon>Ecdysozoa</taxon>
        <taxon>Nematoda</taxon>
        <taxon>Chromadorea</taxon>
        <taxon>Rhabditida</taxon>
        <taxon>Rhabditina</taxon>
        <taxon>Rhabditomorpha</taxon>
        <taxon>Rhabditoidea</taxon>
        <taxon>Rhabditidae</taxon>
        <taxon>Mesorhabditinae</taxon>
        <taxon>Mesorhabditis</taxon>
    </lineage>
</organism>
<feature type="repeat" description="TPR" evidence="7">
    <location>
        <begin position="8"/>
        <end position="41"/>
    </location>
</feature>
<evidence type="ECO:0000256" key="4">
    <source>
        <dbReference type="ARBA" id="ARBA00022803"/>
    </source>
</evidence>
<comment type="subcellular location">
    <subcellularLocation>
        <location evidence="1">Cytoplasm</location>
    </subcellularLocation>
</comment>
<reference evidence="10" key="1">
    <citation type="submission" date="2023-06" db="EMBL/GenBank/DDBJ databases">
        <authorList>
            <person name="Delattre M."/>
        </authorList>
    </citation>
    <scope>NUCLEOTIDE SEQUENCE</scope>
    <source>
        <strain evidence="10">AF72</strain>
    </source>
</reference>
<dbReference type="Pfam" id="PF13414">
    <property type="entry name" value="TPR_11"/>
    <property type="match status" value="1"/>
</dbReference>
<dbReference type="PROSITE" id="PS50005">
    <property type="entry name" value="TPR"/>
    <property type="match status" value="4"/>
</dbReference>
<sequence>MSTPAEQAAAEKTLGNDFYKAKNFAQAHEHYDKAIELDPSNITFYTNKAACYFEEQKFDECIELCKKAVEIGRDNRADYTLIAKAMARAANAYLKKGEKKEALTWFQKSLSEHRDQDLVKKAKALENQIKDEEKRAYINPELAEEEKKKGNELFKKGDYPSAMKHYNEAVKRDPDNAVLYSNRAACLTKLMDFQRALDDCDQCIRKDKTFIKGYIRKGACLIAMREYSRAQDVYHQALSIDPSNAEAKQGIRQCLENEPASAGSSDGVRERAMKDPEVMEILQDPGMRLILEQMSQDPGAIREHLANPEVAKKIMKLRSAAMNEPGTSVQEDDHLDEDVKPEINALFQQIQDEETDDYSRIDGSHILFGASHEPDQEEPEIPEAHETSIPTDLSSLLGLIEDQLPRYEAPVFDAVTAEATLNESSERENRSCHLCGKYISGRSRNSQPSAFMSHIITHVDVKLYACSVCGLELKTEDDVADHCKSKHKGRGKALASSDSLGRQMSEMTTRCFPLHVPLIESYRKKLGWGDERTPLDEIVPTFGMPKRNSDSEPYVYKPRKGKRKTGDLKEGEEMSVFDAIITGNLHVQHAKEKAIRHLLDTTILGVPLDPKPEETAVHQKSMIDAGCDENIEDLFPRESSPPTPEDPEELASEIAKLRALVKKRDAEIKDMDKKLAVEQKSRAELKARNVQLETQMNALATKANQLYKLIGDKSTEIMVLEMKKDDLIGALKKVDPKAAKKFA</sequence>
<dbReference type="Pfam" id="PF17830">
    <property type="entry name" value="STI1-HOP_DP"/>
    <property type="match status" value="1"/>
</dbReference>
<dbReference type="InterPro" id="IPR041243">
    <property type="entry name" value="STI1/HOP_DP"/>
</dbReference>
<proteinExistence type="predicted"/>
<dbReference type="GO" id="GO:0005737">
    <property type="term" value="C:cytoplasm"/>
    <property type="evidence" value="ECO:0007669"/>
    <property type="project" value="UniProtKB-SubCell"/>
</dbReference>
<evidence type="ECO:0000256" key="6">
    <source>
        <dbReference type="PROSITE-ProRule" id="PRU00042"/>
    </source>
</evidence>
<dbReference type="Proteomes" id="UP001177023">
    <property type="component" value="Unassembled WGS sequence"/>
</dbReference>
<dbReference type="InterPro" id="IPR006636">
    <property type="entry name" value="STI1_HS-bd"/>
</dbReference>
<keyword evidence="6" id="KW-0862">Zinc</keyword>
<dbReference type="InterPro" id="IPR019734">
    <property type="entry name" value="TPR_rpt"/>
</dbReference>
<dbReference type="PANTHER" id="PTHR22904:SF523">
    <property type="entry name" value="STRESS-INDUCED-PHOSPHOPROTEIN 1"/>
    <property type="match status" value="1"/>
</dbReference>
<evidence type="ECO:0000256" key="5">
    <source>
        <dbReference type="ARBA" id="ARBA00026193"/>
    </source>
</evidence>
<dbReference type="SUPFAM" id="SSF48452">
    <property type="entry name" value="TPR-like"/>
    <property type="match status" value="2"/>
</dbReference>
<keyword evidence="8" id="KW-0175">Coiled coil</keyword>
<dbReference type="InterPro" id="IPR011990">
    <property type="entry name" value="TPR-like_helical_dom_sf"/>
</dbReference>
<dbReference type="Pfam" id="PF00515">
    <property type="entry name" value="TPR_1"/>
    <property type="match status" value="1"/>
</dbReference>
<dbReference type="SMART" id="SM00727">
    <property type="entry name" value="STI1"/>
    <property type="match status" value="1"/>
</dbReference>
<evidence type="ECO:0000256" key="1">
    <source>
        <dbReference type="ARBA" id="ARBA00004496"/>
    </source>
</evidence>
<dbReference type="PROSITE" id="PS50157">
    <property type="entry name" value="ZINC_FINGER_C2H2_2"/>
    <property type="match status" value="1"/>
</dbReference>
<dbReference type="PROSITE" id="PS50293">
    <property type="entry name" value="TPR_REGION"/>
    <property type="match status" value="1"/>
</dbReference>
<gene>
    <name evidence="10" type="ORF">MSPICULIGERA_LOCUS6312</name>
</gene>
<dbReference type="EMBL" id="CATQJA010001561">
    <property type="protein sequence ID" value="CAJ0567773.1"/>
    <property type="molecule type" value="Genomic_DNA"/>
</dbReference>
<dbReference type="FunFam" id="1.25.40.10:FF:000010">
    <property type="entry name" value="Stress-induced phosphoprotein 1"/>
    <property type="match status" value="1"/>
</dbReference>
<comment type="caution">
    <text evidence="10">The sequence shown here is derived from an EMBL/GenBank/DDBJ whole genome shotgun (WGS) entry which is preliminary data.</text>
</comment>
<keyword evidence="6" id="KW-0863">Zinc-finger</keyword>
<accession>A0AA36FUU5</accession>
<evidence type="ECO:0000313" key="11">
    <source>
        <dbReference type="Proteomes" id="UP001177023"/>
    </source>
</evidence>
<dbReference type="InterPro" id="IPR013087">
    <property type="entry name" value="Znf_C2H2_type"/>
</dbReference>
<protein>
    <recommendedName>
        <fullName evidence="5">Stress-induced-phosphoprotein 1</fullName>
    </recommendedName>
</protein>